<dbReference type="Proteomes" id="UP000515369">
    <property type="component" value="Chromosome"/>
</dbReference>
<organism evidence="2 3">
    <name type="scientific">Spirosoma foliorum</name>
    <dbReference type="NCBI Taxonomy" id="2710596"/>
    <lineage>
        <taxon>Bacteria</taxon>
        <taxon>Pseudomonadati</taxon>
        <taxon>Bacteroidota</taxon>
        <taxon>Cytophagia</taxon>
        <taxon>Cytophagales</taxon>
        <taxon>Cytophagaceae</taxon>
        <taxon>Spirosoma</taxon>
    </lineage>
</organism>
<dbReference type="EMBL" id="CP059732">
    <property type="protein sequence ID" value="QMW06921.1"/>
    <property type="molecule type" value="Genomic_DNA"/>
</dbReference>
<dbReference type="PROSITE" id="PS51459">
    <property type="entry name" value="FIDO"/>
    <property type="match status" value="1"/>
</dbReference>
<protein>
    <submittedName>
        <fullName evidence="2">Fic family protein</fullName>
    </submittedName>
</protein>
<dbReference type="Pfam" id="PF02661">
    <property type="entry name" value="Fic"/>
    <property type="match status" value="1"/>
</dbReference>
<keyword evidence="3" id="KW-1185">Reference proteome</keyword>
<evidence type="ECO:0000313" key="3">
    <source>
        <dbReference type="Proteomes" id="UP000515369"/>
    </source>
</evidence>
<reference evidence="2 3" key="1">
    <citation type="submission" date="2020-07" db="EMBL/GenBank/DDBJ databases">
        <title>Spirosoma foliorum sp. nov., isolated from the leaves on the Nejang mountain Korea, Republic of.</title>
        <authorList>
            <person name="Ho H."/>
            <person name="Lee Y.-J."/>
            <person name="Nurcahyanto D.-A."/>
            <person name="Kim S.-G."/>
        </authorList>
    </citation>
    <scope>NUCLEOTIDE SEQUENCE [LARGE SCALE GENOMIC DNA]</scope>
    <source>
        <strain evidence="2 3">PL0136</strain>
    </source>
</reference>
<proteinExistence type="predicted"/>
<dbReference type="AlphaFoldDB" id="A0A7G5H729"/>
<dbReference type="Gene3D" id="1.10.3290.10">
    <property type="entry name" value="Fido-like domain"/>
    <property type="match status" value="1"/>
</dbReference>
<name>A0A7G5H729_9BACT</name>
<dbReference type="KEGG" id="sfol:H3H32_11300"/>
<accession>A0A7G5H729</accession>
<evidence type="ECO:0000313" key="2">
    <source>
        <dbReference type="EMBL" id="QMW06921.1"/>
    </source>
</evidence>
<dbReference type="InterPro" id="IPR036597">
    <property type="entry name" value="Fido-like_dom_sf"/>
</dbReference>
<dbReference type="InterPro" id="IPR003812">
    <property type="entry name" value="Fido"/>
</dbReference>
<evidence type="ECO:0000259" key="1">
    <source>
        <dbReference type="PROSITE" id="PS51459"/>
    </source>
</evidence>
<dbReference type="SUPFAM" id="SSF140931">
    <property type="entry name" value="Fic-like"/>
    <property type="match status" value="1"/>
</dbReference>
<feature type="domain" description="Fido" evidence="1">
    <location>
        <begin position="1"/>
        <end position="78"/>
    </location>
</feature>
<gene>
    <name evidence="2" type="ORF">H3H32_11300</name>
</gene>
<sequence>MAIRFKHRLVAIHCFSNGNGRHSRLAADVVIERLFGGEIFTRSSQNLIYKGEPRAAYLTAVRAADKGDYDLLLAFAHS</sequence>